<dbReference type="STRING" id="65393.PCC7424_0901"/>
<keyword evidence="1" id="KW-1133">Transmembrane helix</keyword>
<evidence type="ECO:0000313" key="3">
    <source>
        <dbReference type="Proteomes" id="UP000002384"/>
    </source>
</evidence>
<dbReference type="RefSeq" id="WP_012598304.1">
    <property type="nucleotide sequence ID" value="NC_011729.1"/>
</dbReference>
<gene>
    <name evidence="2" type="ordered locus">PCC7424_0901</name>
</gene>
<dbReference type="HOGENOM" id="CLU_2408328_0_0_3"/>
<proteinExistence type="predicted"/>
<organism evidence="2 3">
    <name type="scientific">Gloeothece citriformis (strain PCC 7424)</name>
    <name type="common">Cyanothece sp. (strain PCC 7424)</name>
    <dbReference type="NCBI Taxonomy" id="65393"/>
    <lineage>
        <taxon>Bacteria</taxon>
        <taxon>Bacillati</taxon>
        <taxon>Cyanobacteriota</taxon>
        <taxon>Cyanophyceae</taxon>
        <taxon>Oscillatoriophycideae</taxon>
        <taxon>Chroococcales</taxon>
        <taxon>Aphanothecaceae</taxon>
        <taxon>Gloeothece</taxon>
        <taxon>Gloeothece citriformis</taxon>
    </lineage>
</organism>
<protein>
    <submittedName>
        <fullName evidence="2">Uncharacterized protein</fullName>
    </submittedName>
</protein>
<dbReference type="Proteomes" id="UP000002384">
    <property type="component" value="Chromosome"/>
</dbReference>
<evidence type="ECO:0000313" key="2">
    <source>
        <dbReference type="EMBL" id="ACK69357.1"/>
    </source>
</evidence>
<keyword evidence="1" id="KW-0472">Membrane</keyword>
<reference evidence="3" key="1">
    <citation type="journal article" date="2011" name="MBio">
        <title>Novel metabolic attributes of the genus Cyanothece, comprising a group of unicellular nitrogen-fixing Cyanobacteria.</title>
        <authorList>
            <person name="Bandyopadhyay A."/>
            <person name="Elvitigala T."/>
            <person name="Welsh E."/>
            <person name="Stockel J."/>
            <person name="Liberton M."/>
            <person name="Min H."/>
            <person name="Sherman L.A."/>
            <person name="Pakrasi H.B."/>
        </authorList>
    </citation>
    <scope>NUCLEOTIDE SEQUENCE [LARGE SCALE GENOMIC DNA]</scope>
    <source>
        <strain evidence="3">PCC 7424</strain>
    </source>
</reference>
<sequence length="92" mass="10389">MAYNINDWKQRLASRSDLTSSVVHLTRPVNNNGQQLSIIDVLLKIICEKKLLGSSTQSGFIVKVVALLFMIRLKKQKYIYLKVNGGELSILI</sequence>
<evidence type="ECO:0000256" key="1">
    <source>
        <dbReference type="SAM" id="Phobius"/>
    </source>
</evidence>
<accession>B7KIF1</accession>
<dbReference type="KEGG" id="cyc:PCC7424_0901"/>
<keyword evidence="3" id="KW-1185">Reference proteome</keyword>
<dbReference type="EMBL" id="CP001291">
    <property type="protein sequence ID" value="ACK69357.1"/>
    <property type="molecule type" value="Genomic_DNA"/>
</dbReference>
<name>B7KIF1_GLOC7</name>
<dbReference type="AlphaFoldDB" id="B7KIF1"/>
<keyword evidence="1" id="KW-0812">Transmembrane</keyword>
<feature type="transmembrane region" description="Helical" evidence="1">
    <location>
        <begin position="51"/>
        <end position="71"/>
    </location>
</feature>